<dbReference type="AlphaFoldDB" id="A0A371E2E6"/>
<gene>
    <name evidence="1" type="ORF">CR513_61696</name>
</gene>
<sequence length="87" mass="10039">MDQDFIGLDLKQNEPMVIIIEVTNFTVTKVSKFEIRPYHHQLVRFSGERLDTRGYINLLITFEDPHAPHDLRSLSCGGGQHILKHPN</sequence>
<accession>A0A371E2E6</accession>
<dbReference type="Proteomes" id="UP000257109">
    <property type="component" value="Unassembled WGS sequence"/>
</dbReference>
<evidence type="ECO:0000313" key="1">
    <source>
        <dbReference type="EMBL" id="RDX60184.1"/>
    </source>
</evidence>
<proteinExistence type="predicted"/>
<keyword evidence="2" id="KW-1185">Reference proteome</keyword>
<comment type="caution">
    <text evidence="1">The sequence shown here is derived from an EMBL/GenBank/DDBJ whole genome shotgun (WGS) entry which is preliminary data.</text>
</comment>
<name>A0A371E2E6_MUCPR</name>
<reference evidence="1" key="1">
    <citation type="submission" date="2018-05" db="EMBL/GenBank/DDBJ databases">
        <title>Draft genome of Mucuna pruriens seed.</title>
        <authorList>
            <person name="Nnadi N.E."/>
            <person name="Vos R."/>
            <person name="Hasami M.H."/>
            <person name="Devisetty U.K."/>
            <person name="Aguiy J.C."/>
        </authorList>
    </citation>
    <scope>NUCLEOTIDE SEQUENCE [LARGE SCALE GENOMIC DNA]</scope>
    <source>
        <strain evidence="1">JCA_2017</strain>
    </source>
</reference>
<evidence type="ECO:0000313" key="2">
    <source>
        <dbReference type="Proteomes" id="UP000257109"/>
    </source>
</evidence>
<dbReference type="EMBL" id="QJKJ01017057">
    <property type="protein sequence ID" value="RDX60184.1"/>
    <property type="molecule type" value="Genomic_DNA"/>
</dbReference>
<feature type="non-terminal residue" evidence="1">
    <location>
        <position position="1"/>
    </location>
</feature>
<organism evidence="1 2">
    <name type="scientific">Mucuna pruriens</name>
    <name type="common">Velvet bean</name>
    <name type="synonym">Dolichos pruriens</name>
    <dbReference type="NCBI Taxonomy" id="157652"/>
    <lineage>
        <taxon>Eukaryota</taxon>
        <taxon>Viridiplantae</taxon>
        <taxon>Streptophyta</taxon>
        <taxon>Embryophyta</taxon>
        <taxon>Tracheophyta</taxon>
        <taxon>Spermatophyta</taxon>
        <taxon>Magnoliopsida</taxon>
        <taxon>eudicotyledons</taxon>
        <taxon>Gunneridae</taxon>
        <taxon>Pentapetalae</taxon>
        <taxon>rosids</taxon>
        <taxon>fabids</taxon>
        <taxon>Fabales</taxon>
        <taxon>Fabaceae</taxon>
        <taxon>Papilionoideae</taxon>
        <taxon>50 kb inversion clade</taxon>
        <taxon>NPAAA clade</taxon>
        <taxon>indigoferoid/millettioid clade</taxon>
        <taxon>Phaseoleae</taxon>
        <taxon>Mucuna</taxon>
    </lineage>
</organism>
<protein>
    <submittedName>
        <fullName evidence="1">Uncharacterized protein</fullName>
    </submittedName>
</protein>